<dbReference type="GO" id="GO:0016020">
    <property type="term" value="C:membrane"/>
    <property type="evidence" value="ECO:0007669"/>
    <property type="project" value="InterPro"/>
</dbReference>
<name>E3CYY1_9BACT</name>
<dbReference type="AlphaFoldDB" id="E3CYY1"/>
<dbReference type="eggNOG" id="COG0840">
    <property type="taxonomic scope" value="Bacteria"/>
</dbReference>
<dbReference type="Gene3D" id="1.10.287.950">
    <property type="entry name" value="Methyl-accepting chemotaxis protein"/>
    <property type="match status" value="1"/>
</dbReference>
<keyword evidence="1 2" id="KW-0807">Transducer</keyword>
<feature type="domain" description="Methyl-accepting transducer" evidence="3">
    <location>
        <begin position="164"/>
        <end position="350"/>
    </location>
</feature>
<dbReference type="PaxDb" id="584708-Apau_2165"/>
<dbReference type="GO" id="GO:0007165">
    <property type="term" value="P:signal transduction"/>
    <property type="evidence" value="ECO:0007669"/>
    <property type="project" value="UniProtKB-KW"/>
</dbReference>
<dbReference type="Proteomes" id="UP000005096">
    <property type="component" value="Chromosome"/>
</dbReference>
<dbReference type="Pfam" id="PF00015">
    <property type="entry name" value="MCPsignal"/>
    <property type="match status" value="1"/>
</dbReference>
<dbReference type="HOGENOM" id="CLU_069562_0_0_0"/>
<sequence>MASHAEVQLQDVLDLNFLQKFQDAFAQAMGMAALAVDTQGNPVTQPSNFSEFCMEITRKSPEGGRRCSECDVRGGQEAARTGKPSVYFCHGGLMDMAAPIMVEGRQIGSMLAGQVLPQPPDEDKFRRIAREIGVDPEAYVRAVRKVRVVPEGSIRAAADLLYLVANTLSQIGFEKCKKARLSGDYEDIAASMVGDVSALSDRARALQEQVESLVETSGMLLSSSSEAKKKVAETDEILRFIRNVAGQTKLLGLNAAIEAARAGDHGKGFAVVADEVRKLAEVSVSAAGKIEEILQSIHGGMVGIEEGIRRTGSVVEQHTEHMNEILEVIDRLSEFSGRLRTASELARKEA</sequence>
<evidence type="ECO:0000256" key="1">
    <source>
        <dbReference type="ARBA" id="ARBA00023224"/>
    </source>
</evidence>
<dbReference type="OrthoDB" id="3192at2"/>
<dbReference type="PANTHER" id="PTHR32089:SF112">
    <property type="entry name" value="LYSOZYME-LIKE PROTEIN-RELATED"/>
    <property type="match status" value="1"/>
</dbReference>
<dbReference type="EMBL" id="CM001022">
    <property type="protein sequence ID" value="EFQ24576.1"/>
    <property type="molecule type" value="Genomic_DNA"/>
</dbReference>
<evidence type="ECO:0000313" key="5">
    <source>
        <dbReference type="Proteomes" id="UP000005096"/>
    </source>
</evidence>
<dbReference type="Pfam" id="PF10114">
    <property type="entry name" value="PocR"/>
    <property type="match status" value="1"/>
</dbReference>
<dbReference type="InterPro" id="IPR018771">
    <property type="entry name" value="PocR_dom"/>
</dbReference>
<accession>E3CYY1</accession>
<evidence type="ECO:0000313" key="4">
    <source>
        <dbReference type="EMBL" id="EFQ24576.1"/>
    </source>
</evidence>
<evidence type="ECO:0000256" key="2">
    <source>
        <dbReference type="PROSITE-ProRule" id="PRU00284"/>
    </source>
</evidence>
<dbReference type="STRING" id="584708.Apau_2165"/>
<dbReference type="InterPro" id="IPR004089">
    <property type="entry name" value="MCPsignal_dom"/>
</dbReference>
<reference evidence="4 5" key="1">
    <citation type="journal article" date="2010" name="Stand. Genomic Sci.">
        <title>Non-contiguous finished genome sequence of Aminomonas paucivorans type strain (GLU-3).</title>
        <authorList>
            <person name="Pitluck S."/>
            <person name="Yasawong M."/>
            <person name="Held B."/>
            <person name="Lapidus A."/>
            <person name="Nolan M."/>
            <person name="Copeland A."/>
            <person name="Lucas S."/>
            <person name="Del Rio T.G."/>
            <person name="Tice H."/>
            <person name="Cheng J.F."/>
            <person name="Chertkov O."/>
            <person name="Goodwin L."/>
            <person name="Tapia R."/>
            <person name="Han C."/>
            <person name="Liolios K."/>
            <person name="Ivanova N."/>
            <person name="Mavromatis K."/>
            <person name="Ovchinnikova G."/>
            <person name="Pati A."/>
            <person name="Chen A."/>
            <person name="Palaniappan K."/>
            <person name="Land M."/>
            <person name="Hauser L."/>
            <person name="Chang Y.J."/>
            <person name="Jeffries C.D."/>
            <person name="Pukall R."/>
            <person name="Spring S."/>
            <person name="Rohde M."/>
            <person name="Sikorski J."/>
            <person name="Goker M."/>
            <person name="Woyke T."/>
            <person name="Bristow J."/>
            <person name="Eisen J.A."/>
            <person name="Markowitz V."/>
            <person name="Hugenholtz P."/>
            <person name="Kyrpides N.C."/>
            <person name="Klenk H.P."/>
        </authorList>
    </citation>
    <scope>NUCLEOTIDE SEQUENCE [LARGE SCALE GENOMIC DNA]</scope>
    <source>
        <strain evidence="4 5">DSM 12260</strain>
    </source>
</reference>
<dbReference type="SMART" id="SM00283">
    <property type="entry name" value="MA"/>
    <property type="match status" value="1"/>
</dbReference>
<dbReference type="eggNOG" id="COG4936">
    <property type="taxonomic scope" value="Bacteria"/>
</dbReference>
<dbReference type="PROSITE" id="PS50111">
    <property type="entry name" value="CHEMOTAXIS_TRANSDUC_2"/>
    <property type="match status" value="1"/>
</dbReference>
<dbReference type="SUPFAM" id="SSF58104">
    <property type="entry name" value="Methyl-accepting chemotaxis protein (MCP) signaling domain"/>
    <property type="match status" value="1"/>
</dbReference>
<organism evidence="4 5">
    <name type="scientific">Aminomonas paucivorans DSM 12260</name>
    <dbReference type="NCBI Taxonomy" id="584708"/>
    <lineage>
        <taxon>Bacteria</taxon>
        <taxon>Thermotogati</taxon>
        <taxon>Synergistota</taxon>
        <taxon>Synergistia</taxon>
        <taxon>Synergistales</taxon>
        <taxon>Synergistaceae</taxon>
        <taxon>Aminomonas</taxon>
    </lineage>
</organism>
<dbReference type="PANTHER" id="PTHR32089">
    <property type="entry name" value="METHYL-ACCEPTING CHEMOTAXIS PROTEIN MCPB"/>
    <property type="match status" value="1"/>
</dbReference>
<proteinExistence type="predicted"/>
<evidence type="ECO:0000259" key="3">
    <source>
        <dbReference type="PROSITE" id="PS50111"/>
    </source>
</evidence>
<gene>
    <name evidence="4" type="ORF">Apau_2165</name>
</gene>
<keyword evidence="5" id="KW-1185">Reference proteome</keyword>
<protein>
    <submittedName>
        <fullName evidence="4">Methyl-accepting chemotaxis sensory transducer</fullName>
    </submittedName>
</protein>